<keyword evidence="1" id="KW-0812">Transmembrane</keyword>
<gene>
    <name evidence="2" type="ORF">GCM10017044_14690</name>
</gene>
<dbReference type="AlphaFoldDB" id="A0A919APY5"/>
<feature type="transmembrane region" description="Helical" evidence="1">
    <location>
        <begin position="129"/>
        <end position="147"/>
    </location>
</feature>
<dbReference type="EMBL" id="BNCI01000001">
    <property type="protein sequence ID" value="GHF20838.1"/>
    <property type="molecule type" value="Genomic_DNA"/>
</dbReference>
<evidence type="ECO:0000313" key="2">
    <source>
        <dbReference type="EMBL" id="GHF20838.1"/>
    </source>
</evidence>
<keyword evidence="1" id="KW-1133">Transmembrane helix</keyword>
<feature type="transmembrane region" description="Helical" evidence="1">
    <location>
        <begin position="7"/>
        <end position="24"/>
    </location>
</feature>
<keyword evidence="1" id="KW-0472">Membrane</keyword>
<reference evidence="2" key="1">
    <citation type="journal article" date="2014" name="Int. J. Syst. Evol. Microbiol.">
        <title>Complete genome sequence of Corynebacterium casei LMG S-19264T (=DSM 44701T), isolated from a smear-ripened cheese.</title>
        <authorList>
            <consortium name="US DOE Joint Genome Institute (JGI-PGF)"/>
            <person name="Walter F."/>
            <person name="Albersmeier A."/>
            <person name="Kalinowski J."/>
            <person name="Ruckert C."/>
        </authorList>
    </citation>
    <scope>NUCLEOTIDE SEQUENCE</scope>
    <source>
        <strain evidence="2">KCTC 42590</strain>
    </source>
</reference>
<comment type="caution">
    <text evidence="2">The sequence shown here is derived from an EMBL/GenBank/DDBJ whole genome shotgun (WGS) entry which is preliminary data.</text>
</comment>
<evidence type="ECO:0000256" key="1">
    <source>
        <dbReference type="SAM" id="Phobius"/>
    </source>
</evidence>
<name>A0A919APY5_9PROT</name>
<proteinExistence type="predicted"/>
<protein>
    <submittedName>
        <fullName evidence="2">Uncharacterized protein</fullName>
    </submittedName>
</protein>
<feature type="transmembrane region" description="Helical" evidence="1">
    <location>
        <begin position="84"/>
        <end position="102"/>
    </location>
</feature>
<organism evidence="2 3">
    <name type="scientific">Kordiimonas sediminis</name>
    <dbReference type="NCBI Taxonomy" id="1735581"/>
    <lineage>
        <taxon>Bacteria</taxon>
        <taxon>Pseudomonadati</taxon>
        <taxon>Pseudomonadota</taxon>
        <taxon>Alphaproteobacteria</taxon>
        <taxon>Kordiimonadales</taxon>
        <taxon>Kordiimonadaceae</taxon>
        <taxon>Kordiimonas</taxon>
    </lineage>
</organism>
<evidence type="ECO:0000313" key="3">
    <source>
        <dbReference type="Proteomes" id="UP000630923"/>
    </source>
</evidence>
<keyword evidence="3" id="KW-1185">Reference proteome</keyword>
<feature type="transmembrane region" description="Helical" evidence="1">
    <location>
        <begin position="59"/>
        <end position="77"/>
    </location>
</feature>
<accession>A0A919APY5</accession>
<sequence length="180" mass="19968">MKPIHVIFVLLVSMGAIISFVLISDPTPNAAGLDHPTIAHIDIGGDGAERLAPIGRAPYWFMVALFSMVPFLLYLGISRHRRTNLVRAALSVGGLASLYVWHNMYTSYETYLATGETTIFLGFPEPTAWFVYGLWCSLVTYTATYFLGFDTFIFPKEDEKAFTELMAEINATRKAEAEAG</sequence>
<dbReference type="Proteomes" id="UP000630923">
    <property type="component" value="Unassembled WGS sequence"/>
</dbReference>
<dbReference type="RefSeq" id="WP_191251346.1">
    <property type="nucleotide sequence ID" value="NZ_BNCI01000001.1"/>
</dbReference>
<reference evidence="2" key="2">
    <citation type="submission" date="2020-09" db="EMBL/GenBank/DDBJ databases">
        <authorList>
            <person name="Sun Q."/>
            <person name="Kim S."/>
        </authorList>
    </citation>
    <scope>NUCLEOTIDE SEQUENCE</scope>
    <source>
        <strain evidence="2">KCTC 42590</strain>
    </source>
</reference>